<dbReference type="Proteomes" id="UP001499930">
    <property type="component" value="Unassembled WGS sequence"/>
</dbReference>
<gene>
    <name evidence="2" type="ORF">GCM10017559_33470</name>
</gene>
<dbReference type="EMBL" id="BAAAWD010000007">
    <property type="protein sequence ID" value="GAA3008413.1"/>
    <property type="molecule type" value="Genomic_DNA"/>
</dbReference>
<accession>A0ABP6KFR9</accession>
<name>A0ABP6KFR9_9ACTN</name>
<evidence type="ECO:0000313" key="3">
    <source>
        <dbReference type="Proteomes" id="UP001499930"/>
    </source>
</evidence>
<evidence type="ECO:0000313" key="2">
    <source>
        <dbReference type="EMBL" id="GAA3008413.1"/>
    </source>
</evidence>
<evidence type="ECO:0000256" key="1">
    <source>
        <dbReference type="SAM" id="MobiDB-lite"/>
    </source>
</evidence>
<sequence length="108" mass="11064">MVRTPSRAGLQVPGGRPVEPELGVPGGDPDVMTGVAQPVGDPASDRAGAAQDEDGVAVGHGGTLRTIAAGSCPRFDATRDEMCDLCGDMLGSPLDFHHAFLRKGVDIL</sequence>
<dbReference type="RefSeq" id="WP_344895427.1">
    <property type="nucleotide sequence ID" value="NZ_BAAAWD010000007.1"/>
</dbReference>
<feature type="region of interest" description="Disordered" evidence="1">
    <location>
        <begin position="1"/>
        <end position="52"/>
    </location>
</feature>
<organism evidence="2 3">
    <name type="scientific">Streptosporangium longisporum</name>
    <dbReference type="NCBI Taxonomy" id="46187"/>
    <lineage>
        <taxon>Bacteria</taxon>
        <taxon>Bacillati</taxon>
        <taxon>Actinomycetota</taxon>
        <taxon>Actinomycetes</taxon>
        <taxon>Streptosporangiales</taxon>
        <taxon>Streptosporangiaceae</taxon>
        <taxon>Streptosporangium</taxon>
    </lineage>
</organism>
<reference evidence="3" key="1">
    <citation type="journal article" date="2019" name="Int. J. Syst. Evol. Microbiol.">
        <title>The Global Catalogue of Microorganisms (GCM) 10K type strain sequencing project: providing services to taxonomists for standard genome sequencing and annotation.</title>
        <authorList>
            <consortium name="The Broad Institute Genomics Platform"/>
            <consortium name="The Broad Institute Genome Sequencing Center for Infectious Disease"/>
            <person name="Wu L."/>
            <person name="Ma J."/>
        </authorList>
    </citation>
    <scope>NUCLEOTIDE SEQUENCE [LARGE SCALE GENOMIC DNA]</scope>
    <source>
        <strain evidence="3">JCM 3106</strain>
    </source>
</reference>
<comment type="caution">
    <text evidence="2">The sequence shown here is derived from an EMBL/GenBank/DDBJ whole genome shotgun (WGS) entry which is preliminary data.</text>
</comment>
<keyword evidence="3" id="KW-1185">Reference proteome</keyword>
<proteinExistence type="predicted"/>
<protein>
    <submittedName>
        <fullName evidence="2">Uncharacterized protein</fullName>
    </submittedName>
</protein>